<dbReference type="RefSeq" id="WP_136451150.1">
    <property type="nucleotide sequence ID" value="NZ_SSTI01000004.1"/>
</dbReference>
<evidence type="ECO:0000259" key="7">
    <source>
        <dbReference type="PROSITE" id="PS51900"/>
    </source>
</evidence>
<feature type="domain" description="Tyr recombinase" evidence="6">
    <location>
        <begin position="202"/>
        <end position="395"/>
    </location>
</feature>
<evidence type="ECO:0000256" key="3">
    <source>
        <dbReference type="ARBA" id="ARBA00023125"/>
    </source>
</evidence>
<dbReference type="InterPro" id="IPR025166">
    <property type="entry name" value="Integrase_DNA_bind_dom"/>
</dbReference>
<dbReference type="InterPro" id="IPR038488">
    <property type="entry name" value="Integrase_DNA-bd_sf"/>
</dbReference>
<organism evidence="8 9">
    <name type="scientific">Sphingomonas olei</name>
    <dbReference type="NCBI Taxonomy" id="1886787"/>
    <lineage>
        <taxon>Bacteria</taxon>
        <taxon>Pseudomonadati</taxon>
        <taxon>Pseudomonadota</taxon>
        <taxon>Alphaproteobacteria</taxon>
        <taxon>Sphingomonadales</taxon>
        <taxon>Sphingomonadaceae</taxon>
        <taxon>Sphingomonas</taxon>
    </lineage>
</organism>
<dbReference type="InterPro" id="IPR011010">
    <property type="entry name" value="DNA_brk_join_enz"/>
</dbReference>
<dbReference type="PROSITE" id="PS51898">
    <property type="entry name" value="TYR_RECOMBINASE"/>
    <property type="match status" value="1"/>
</dbReference>
<dbReference type="InterPro" id="IPR050808">
    <property type="entry name" value="Phage_Integrase"/>
</dbReference>
<reference evidence="8 9" key="1">
    <citation type="submission" date="2019-04" db="EMBL/GenBank/DDBJ databases">
        <title>Microbes associate with the intestines of laboratory mice.</title>
        <authorList>
            <person name="Navarre W."/>
            <person name="Wong E."/>
            <person name="Huang K.C."/>
            <person name="Tropini C."/>
            <person name="Ng K."/>
            <person name="Yu B."/>
        </authorList>
    </citation>
    <scope>NUCLEOTIDE SEQUENCE [LARGE SCALE GENOMIC DNA]</scope>
    <source>
        <strain evidence="8 9">NM83_B4-11</strain>
    </source>
</reference>
<dbReference type="EMBL" id="SSTI01000004">
    <property type="protein sequence ID" value="THG40454.1"/>
    <property type="molecule type" value="Genomic_DNA"/>
</dbReference>
<dbReference type="Pfam" id="PF22022">
    <property type="entry name" value="Phage_int_M"/>
    <property type="match status" value="1"/>
</dbReference>
<accession>A0ABY2QIH8</accession>
<dbReference type="CDD" id="cd00801">
    <property type="entry name" value="INT_P4_C"/>
    <property type="match status" value="1"/>
</dbReference>
<protein>
    <submittedName>
        <fullName evidence="8">DUF4102 domain-containing protein</fullName>
    </submittedName>
</protein>
<dbReference type="InterPro" id="IPR002104">
    <property type="entry name" value="Integrase_catalytic"/>
</dbReference>
<evidence type="ECO:0000256" key="5">
    <source>
        <dbReference type="SAM" id="MobiDB-lite"/>
    </source>
</evidence>
<name>A0ABY2QIH8_9SPHN</name>
<dbReference type="InterPro" id="IPR053876">
    <property type="entry name" value="Phage_int_M"/>
</dbReference>
<evidence type="ECO:0000256" key="1">
    <source>
        <dbReference type="ARBA" id="ARBA00008857"/>
    </source>
</evidence>
<keyword evidence="9" id="KW-1185">Reference proteome</keyword>
<evidence type="ECO:0000313" key="8">
    <source>
        <dbReference type="EMBL" id="THG40454.1"/>
    </source>
</evidence>
<dbReference type="PROSITE" id="PS51900">
    <property type="entry name" value="CB"/>
    <property type="match status" value="1"/>
</dbReference>
<gene>
    <name evidence="8" type="ORF">E5988_06380</name>
</gene>
<feature type="domain" description="Core-binding (CB)" evidence="7">
    <location>
        <begin position="97"/>
        <end position="178"/>
    </location>
</feature>
<dbReference type="PANTHER" id="PTHR30629:SF2">
    <property type="entry name" value="PROPHAGE INTEGRASE INTS-RELATED"/>
    <property type="match status" value="1"/>
</dbReference>
<dbReference type="Gene3D" id="1.10.150.130">
    <property type="match status" value="1"/>
</dbReference>
<dbReference type="Gene3D" id="3.30.160.390">
    <property type="entry name" value="Integrase, DNA-binding domain"/>
    <property type="match status" value="1"/>
</dbReference>
<dbReference type="Pfam" id="PF13356">
    <property type="entry name" value="Arm-DNA-bind_3"/>
    <property type="match status" value="1"/>
</dbReference>
<evidence type="ECO:0000259" key="6">
    <source>
        <dbReference type="PROSITE" id="PS51898"/>
    </source>
</evidence>
<dbReference type="PANTHER" id="PTHR30629">
    <property type="entry name" value="PROPHAGE INTEGRASE"/>
    <property type="match status" value="1"/>
</dbReference>
<keyword evidence="3 4" id="KW-0238">DNA-binding</keyword>
<dbReference type="InterPro" id="IPR044068">
    <property type="entry name" value="CB"/>
</dbReference>
<feature type="region of interest" description="Disordered" evidence="5">
    <location>
        <begin position="411"/>
        <end position="438"/>
    </location>
</feature>
<evidence type="ECO:0000313" key="9">
    <source>
        <dbReference type="Proteomes" id="UP000308038"/>
    </source>
</evidence>
<evidence type="ECO:0000256" key="2">
    <source>
        <dbReference type="ARBA" id="ARBA00022908"/>
    </source>
</evidence>
<dbReference type="Proteomes" id="UP000308038">
    <property type="component" value="Unassembled WGS sequence"/>
</dbReference>
<comment type="caution">
    <text evidence="8">The sequence shown here is derived from an EMBL/GenBank/DDBJ whole genome shotgun (WGS) entry which is preliminary data.</text>
</comment>
<dbReference type="InterPro" id="IPR010998">
    <property type="entry name" value="Integrase_recombinase_N"/>
</dbReference>
<sequence>MLTDKACRQAKGAEKPYKLSDARGLYLYVTPTGFRSWRWKYRFAGKEKRLTFGPYPDVTLAEARELRDDAARELRSGRDPSMEKRKRSAAEVARVGASFKTVAEDWIESQASSWTPRYLALIKRSMEQDVYPKLGGLPIDAITTPLIIQMLRPIEKRGAVETAHRVRQRVSEVFGRAIGSGIATSDPAAAASRALARVKKGKFPAVRTVEAARKVLRKVEGQPGQPLTKLASRLLALTAVRAGVLRLAEPEEFEDLDGDAPMWRIPAHKMKLVLERKEDTAYEFVVPLARQSVEVVQAAMAFSGGPLIFRGVRSFIQPISDSTLSKAYRDAGFAGVHVPHGWRSTFSTVMNELAAVESRVGDREIIDLMLAHIPKGVEAVYNRAAYMPRRRELAQEWADMLTADLVPPQALLTGPRQAQPGGWQHERRPNRTPRRQPC</sequence>
<evidence type="ECO:0000256" key="4">
    <source>
        <dbReference type="PROSITE-ProRule" id="PRU01248"/>
    </source>
</evidence>
<comment type="similarity">
    <text evidence="1">Belongs to the 'phage' integrase family.</text>
</comment>
<proteinExistence type="inferred from homology"/>
<dbReference type="SUPFAM" id="SSF56349">
    <property type="entry name" value="DNA breaking-rejoining enzymes"/>
    <property type="match status" value="1"/>
</dbReference>
<keyword evidence="2" id="KW-0229">DNA integration</keyword>